<accession>A0A370UCG9</accession>
<gene>
    <name evidence="1" type="ORF">DN730_00105</name>
</gene>
<comment type="caution">
    <text evidence="1">The sequence shown here is derived from an EMBL/GenBank/DDBJ whole genome shotgun (WGS) entry which is preliminary data.</text>
</comment>
<dbReference type="EMBL" id="QKRA01000001">
    <property type="protein sequence ID" value="RDL45492.1"/>
    <property type="molecule type" value="Genomic_DNA"/>
</dbReference>
<dbReference type="AlphaFoldDB" id="A0A370UCG9"/>
<proteinExistence type="predicted"/>
<keyword evidence="2" id="KW-1185">Reference proteome</keyword>
<name>A0A370UCG9_9GAMM</name>
<dbReference type="RefSeq" id="WP_115466082.1">
    <property type="nucleotide sequence ID" value="NZ_QKRA01000001.1"/>
</dbReference>
<evidence type="ECO:0000313" key="2">
    <source>
        <dbReference type="Proteomes" id="UP000254326"/>
    </source>
</evidence>
<evidence type="ECO:0000313" key="1">
    <source>
        <dbReference type="EMBL" id="RDL45492.1"/>
    </source>
</evidence>
<organism evidence="1 2">
    <name type="scientific">Marinomonas piezotolerans</name>
    <dbReference type="NCBI Taxonomy" id="2213058"/>
    <lineage>
        <taxon>Bacteria</taxon>
        <taxon>Pseudomonadati</taxon>
        <taxon>Pseudomonadota</taxon>
        <taxon>Gammaproteobacteria</taxon>
        <taxon>Oceanospirillales</taxon>
        <taxon>Oceanospirillaceae</taxon>
        <taxon>Marinomonas</taxon>
    </lineage>
</organism>
<protein>
    <submittedName>
        <fullName evidence="1">Uncharacterized protein</fullName>
    </submittedName>
</protein>
<dbReference type="Proteomes" id="UP000254326">
    <property type="component" value="Unassembled WGS sequence"/>
</dbReference>
<dbReference type="OrthoDB" id="6100818at2"/>
<reference evidence="1 2" key="1">
    <citation type="submission" date="2018-06" db="EMBL/GenBank/DDBJ databases">
        <title>Marinomonas sp. YLB-05 draft genome sequence.</title>
        <authorList>
            <person name="Yu L."/>
            <person name="Tang X."/>
        </authorList>
    </citation>
    <scope>NUCLEOTIDE SEQUENCE [LARGE SCALE GENOMIC DNA]</scope>
    <source>
        <strain evidence="1 2">YLB-05</strain>
    </source>
</reference>
<sequence length="274" mass="30999">MRESVFEIGIGLRGIAVDEETKAIHITEFAQSGNPSLKALAKLFKISARVANAKGSSDKAEKKKGFKLKAEKFSAYALPNSIQVLYDFENDTSDLLDSRMDVLREVLDRQFAGIETSAFELNTKKQPVNRTYEASGFSNPKDAYEMMTVFEDLIVREGLDEVPITFPGLDKTRKINFQAKPSKPEFEPDDRDLYWERYEIIGGLNKDRSILVVSESGKGEKKIVLTAEQFAFFCDRCFSFKAYELYNFTVTQIKPKLFKLLDVKSASAQTGFDI</sequence>